<comment type="similarity">
    <text evidence="4">Belongs to the cyclophilin-type PPIase family.</text>
</comment>
<evidence type="ECO:0000256" key="4">
    <source>
        <dbReference type="RuleBase" id="RU363019"/>
    </source>
</evidence>
<comment type="caution">
    <text evidence="6">The sequence shown here is derived from an EMBL/GenBank/DDBJ whole genome shotgun (WGS) entry which is preliminary data.</text>
</comment>
<dbReference type="PANTHER" id="PTHR11071">
    <property type="entry name" value="PEPTIDYL-PROLYL CIS-TRANS ISOMERASE"/>
    <property type="match status" value="1"/>
</dbReference>
<dbReference type="EMBL" id="DAKRPA010000236">
    <property type="protein sequence ID" value="DAZ94718.1"/>
    <property type="molecule type" value="Genomic_DNA"/>
</dbReference>
<protein>
    <recommendedName>
        <fullName evidence="4">Peptidyl-prolyl cis-trans isomerase</fullName>
        <shortName evidence="4">PPIase</shortName>
        <ecNumber evidence="4">5.2.1.8</ecNumber>
    </recommendedName>
</protein>
<dbReference type="InterPro" id="IPR029000">
    <property type="entry name" value="Cyclophilin-like_dom_sf"/>
</dbReference>
<evidence type="ECO:0000256" key="1">
    <source>
        <dbReference type="ARBA" id="ARBA00000971"/>
    </source>
</evidence>
<keyword evidence="7" id="KW-1185">Reference proteome</keyword>
<dbReference type="Proteomes" id="UP001146120">
    <property type="component" value="Unassembled WGS sequence"/>
</dbReference>
<dbReference type="AlphaFoldDB" id="A0AAV2YMZ5"/>
<evidence type="ECO:0000256" key="3">
    <source>
        <dbReference type="ARBA" id="ARBA00023235"/>
    </source>
</evidence>
<accession>A0AAV2YMZ5</accession>
<comment type="function">
    <text evidence="4">PPIases accelerate the folding of proteins. It catalyzes the cis-trans isomerization of proline imidic peptide bonds in oligopeptides.</text>
</comment>
<reference evidence="6" key="1">
    <citation type="submission" date="2022-11" db="EMBL/GenBank/DDBJ databases">
        <authorList>
            <person name="Morgan W.R."/>
            <person name="Tartar A."/>
        </authorList>
    </citation>
    <scope>NUCLEOTIDE SEQUENCE</scope>
    <source>
        <strain evidence="6">ARSEF 373</strain>
    </source>
</reference>
<dbReference type="Gene3D" id="2.40.100.10">
    <property type="entry name" value="Cyclophilin-like"/>
    <property type="match status" value="1"/>
</dbReference>
<dbReference type="PANTHER" id="PTHR11071:SF561">
    <property type="entry name" value="PEPTIDYL-PROLYL CIS-TRANS ISOMERASE D-RELATED"/>
    <property type="match status" value="1"/>
</dbReference>
<dbReference type="SUPFAM" id="SSF50891">
    <property type="entry name" value="Cyclophilin-like"/>
    <property type="match status" value="1"/>
</dbReference>
<dbReference type="Pfam" id="PF00160">
    <property type="entry name" value="Pro_isomerase"/>
    <property type="match status" value="1"/>
</dbReference>
<feature type="domain" description="PPIase cyclophilin-type" evidence="5">
    <location>
        <begin position="21"/>
        <end position="184"/>
    </location>
</feature>
<dbReference type="EC" id="5.2.1.8" evidence="4"/>
<sequence length="222" mass="24032">MAIKSIDDFTVGSEHGPPLVYMDLGIGDRPLRRLRIELLHHELPYTCENFRMLTTGERKGNSRVAKTLCYKNSRIHRVVPGFMMQGGDITHGNGVGGSSAYGRVFEDESFLYKHQVGSVSMAHQNSSNKSQFVICFGPASWLDGKHVVFGQVLVDDLPHLAEVESVGSSSGRPVQPIVINDCGQLAGDGLLAHHLTSSAIKGEKLARRAAGSGGAKPGHRLF</sequence>
<gene>
    <name evidence="6" type="ORF">N0F65_012671</name>
</gene>
<evidence type="ECO:0000313" key="6">
    <source>
        <dbReference type="EMBL" id="DAZ94718.1"/>
    </source>
</evidence>
<keyword evidence="3 4" id="KW-0413">Isomerase</keyword>
<dbReference type="GO" id="GO:0016018">
    <property type="term" value="F:cyclosporin A binding"/>
    <property type="evidence" value="ECO:0007669"/>
    <property type="project" value="TreeGrafter"/>
</dbReference>
<dbReference type="GO" id="GO:0003755">
    <property type="term" value="F:peptidyl-prolyl cis-trans isomerase activity"/>
    <property type="evidence" value="ECO:0007669"/>
    <property type="project" value="UniProtKB-UniRule"/>
</dbReference>
<evidence type="ECO:0000259" key="5">
    <source>
        <dbReference type="PROSITE" id="PS50072"/>
    </source>
</evidence>
<proteinExistence type="inferred from homology"/>
<evidence type="ECO:0000256" key="2">
    <source>
        <dbReference type="ARBA" id="ARBA00023110"/>
    </source>
</evidence>
<comment type="catalytic activity">
    <reaction evidence="1 4">
        <text>[protein]-peptidylproline (omega=180) = [protein]-peptidylproline (omega=0)</text>
        <dbReference type="Rhea" id="RHEA:16237"/>
        <dbReference type="Rhea" id="RHEA-COMP:10747"/>
        <dbReference type="Rhea" id="RHEA-COMP:10748"/>
        <dbReference type="ChEBI" id="CHEBI:83833"/>
        <dbReference type="ChEBI" id="CHEBI:83834"/>
        <dbReference type="EC" id="5.2.1.8"/>
    </reaction>
</comment>
<name>A0AAV2YMZ5_9STRA</name>
<evidence type="ECO:0000313" key="7">
    <source>
        <dbReference type="Proteomes" id="UP001146120"/>
    </source>
</evidence>
<dbReference type="PRINTS" id="PR00153">
    <property type="entry name" value="CSAPPISMRASE"/>
</dbReference>
<dbReference type="FunFam" id="2.40.100.10:FF:000025">
    <property type="entry name" value="Peptidyl-prolyl cis-trans isomerase CYP19-2"/>
    <property type="match status" value="1"/>
</dbReference>
<dbReference type="GO" id="GO:0006457">
    <property type="term" value="P:protein folding"/>
    <property type="evidence" value="ECO:0007669"/>
    <property type="project" value="TreeGrafter"/>
</dbReference>
<reference evidence="6" key="2">
    <citation type="journal article" date="2023" name="Microbiol Resour">
        <title>Decontamination and Annotation of the Draft Genome Sequence of the Oomycete Lagenidium giganteum ARSEF 373.</title>
        <authorList>
            <person name="Morgan W.R."/>
            <person name="Tartar A."/>
        </authorList>
    </citation>
    <scope>NUCLEOTIDE SEQUENCE</scope>
    <source>
        <strain evidence="6">ARSEF 373</strain>
    </source>
</reference>
<organism evidence="6 7">
    <name type="scientific">Lagenidium giganteum</name>
    <dbReference type="NCBI Taxonomy" id="4803"/>
    <lineage>
        <taxon>Eukaryota</taxon>
        <taxon>Sar</taxon>
        <taxon>Stramenopiles</taxon>
        <taxon>Oomycota</taxon>
        <taxon>Peronosporomycetes</taxon>
        <taxon>Pythiales</taxon>
        <taxon>Pythiaceae</taxon>
    </lineage>
</organism>
<dbReference type="PROSITE" id="PS50072">
    <property type="entry name" value="CSA_PPIASE_2"/>
    <property type="match status" value="1"/>
</dbReference>
<dbReference type="InterPro" id="IPR002130">
    <property type="entry name" value="Cyclophilin-type_PPIase_dom"/>
</dbReference>
<dbReference type="GO" id="GO:0005737">
    <property type="term" value="C:cytoplasm"/>
    <property type="evidence" value="ECO:0007669"/>
    <property type="project" value="TreeGrafter"/>
</dbReference>
<keyword evidence="2 4" id="KW-0697">Rotamase</keyword>